<dbReference type="Proteomes" id="UP001208114">
    <property type="component" value="Unassembled WGS sequence"/>
</dbReference>
<name>A0ABT2VZW4_9FLAO</name>
<organism evidence="2 3">
    <name type="scientific">Chryseobacterium gilvum</name>
    <dbReference type="NCBI Taxonomy" id="2976534"/>
    <lineage>
        <taxon>Bacteria</taxon>
        <taxon>Pseudomonadati</taxon>
        <taxon>Bacteroidota</taxon>
        <taxon>Flavobacteriia</taxon>
        <taxon>Flavobacteriales</taxon>
        <taxon>Weeksellaceae</taxon>
        <taxon>Chryseobacterium group</taxon>
        <taxon>Chryseobacterium</taxon>
    </lineage>
</organism>
<evidence type="ECO:0000259" key="1">
    <source>
        <dbReference type="Pfam" id="PF00903"/>
    </source>
</evidence>
<evidence type="ECO:0000313" key="2">
    <source>
        <dbReference type="EMBL" id="MCU7614015.1"/>
    </source>
</evidence>
<dbReference type="InterPro" id="IPR004360">
    <property type="entry name" value="Glyas_Fos-R_dOase_dom"/>
</dbReference>
<reference evidence="3" key="1">
    <citation type="submission" date="2023-07" db="EMBL/GenBank/DDBJ databases">
        <title>Chryseobacterium sp. GMJ5 Genome sequencing and assembly.</title>
        <authorList>
            <person name="Jung Y."/>
        </authorList>
    </citation>
    <scope>NUCLEOTIDE SEQUENCE [LARGE SCALE GENOMIC DNA]</scope>
    <source>
        <strain evidence="3">GMJ5</strain>
    </source>
</reference>
<dbReference type="CDD" id="cd06588">
    <property type="entry name" value="PhnB_like"/>
    <property type="match status" value="1"/>
</dbReference>
<dbReference type="EMBL" id="JAOTEN010000001">
    <property type="protein sequence ID" value="MCU7614015.1"/>
    <property type="molecule type" value="Genomic_DNA"/>
</dbReference>
<proteinExistence type="predicted"/>
<feature type="domain" description="Glyoxalase/fosfomycin resistance/dioxygenase" evidence="1">
    <location>
        <begin position="7"/>
        <end position="137"/>
    </location>
</feature>
<dbReference type="PANTHER" id="PTHR33990">
    <property type="entry name" value="PROTEIN YJDN-RELATED"/>
    <property type="match status" value="1"/>
</dbReference>
<gene>
    <name evidence="2" type="ORF">N0B16_06155</name>
</gene>
<dbReference type="RefSeq" id="WP_262989853.1">
    <property type="nucleotide sequence ID" value="NZ_JAOTEN010000001.1"/>
</dbReference>
<dbReference type="SUPFAM" id="SSF54593">
    <property type="entry name" value="Glyoxalase/Bleomycin resistance protein/Dihydroxybiphenyl dioxygenase"/>
    <property type="match status" value="1"/>
</dbReference>
<protein>
    <submittedName>
        <fullName evidence="2">VOC family protein</fullName>
    </submittedName>
</protein>
<comment type="caution">
    <text evidence="2">The sequence shown here is derived from an EMBL/GenBank/DDBJ whole genome shotgun (WGS) entry which is preliminary data.</text>
</comment>
<dbReference type="Pfam" id="PF00903">
    <property type="entry name" value="Glyoxalase"/>
    <property type="match status" value="1"/>
</dbReference>
<dbReference type="Gene3D" id="3.10.180.10">
    <property type="entry name" value="2,3-Dihydroxybiphenyl 1,2-Dioxygenase, domain 1"/>
    <property type="match status" value="1"/>
</dbReference>
<dbReference type="PANTHER" id="PTHR33990:SF1">
    <property type="entry name" value="PROTEIN YJDN"/>
    <property type="match status" value="1"/>
</dbReference>
<dbReference type="InterPro" id="IPR028973">
    <property type="entry name" value="PhnB-like"/>
</dbReference>
<keyword evidence="3" id="KW-1185">Reference proteome</keyword>
<evidence type="ECO:0000313" key="3">
    <source>
        <dbReference type="Proteomes" id="UP001208114"/>
    </source>
</evidence>
<dbReference type="InterPro" id="IPR029068">
    <property type="entry name" value="Glyas_Bleomycin-R_OHBP_Dase"/>
</dbReference>
<accession>A0ABT2VZW4</accession>
<sequence>MATVNVYLTFNGNCKEAFDFYKSVFGGEYPYIGTFGEMPPMDGKEISEEDKNKIMHVSLPISKETMLMGSDTGGDWASKITMGNNFSVSINADSREEADKLFDGLSQGGHITMALEDTFWGAYFGMFTDKFGINWMVNYDDPSKMQHS</sequence>